<keyword evidence="4" id="KW-1185">Reference proteome</keyword>
<reference evidence="3 4" key="2">
    <citation type="submission" date="2016-10" db="EMBL/GenBank/DDBJ databases">
        <authorList>
            <person name="Varghese N."/>
            <person name="Submissions S."/>
        </authorList>
    </citation>
    <scope>NUCLEOTIDE SEQUENCE</scope>
    <source>
        <strain evidence="3">BP1-145</strain>
        <strain evidence="4">BP1-148</strain>
    </source>
</reference>
<keyword evidence="1" id="KW-1133">Transmembrane helix</keyword>
<keyword evidence="1" id="KW-0812">Transmembrane</keyword>
<evidence type="ECO:0000313" key="5">
    <source>
        <dbReference type="Proteomes" id="UP000199134"/>
    </source>
</evidence>
<dbReference type="RefSeq" id="WP_091818517.1">
    <property type="nucleotide sequence ID" value="NZ_FNCQ01000014.1"/>
</dbReference>
<dbReference type="OrthoDB" id="1083246at2"/>
<evidence type="ECO:0000313" key="4">
    <source>
        <dbReference type="Proteomes" id="UP000198779"/>
    </source>
</evidence>
<accession>A0A1G7YLB4</accession>
<dbReference type="Proteomes" id="UP000198779">
    <property type="component" value="Unassembled WGS sequence"/>
</dbReference>
<sequence>MKKLFCVSASMFIVMDLMAYGYYDSYSSSKSEPSGWVIFFAGLMLVWGVLQIILFFKVWGMTDDVRALKKDHFCETVFESKSEMARFLRKNLVLGNTENVKRTLLKNFIDNVEHGYAQLKDYGYVKDENGTDQWTSFREKNLQESILPYVDNLKKQYEKIGEEVPVYIQRMETFNDYFKLFVKEDLIVEVEKKE</sequence>
<dbReference type="AlphaFoldDB" id="A0A1H0IFY7"/>
<reference evidence="2 5" key="1">
    <citation type="submission" date="2016-10" db="EMBL/GenBank/DDBJ databases">
        <authorList>
            <person name="de Groot N.N."/>
        </authorList>
    </citation>
    <scope>NUCLEOTIDE SEQUENCE [LARGE SCALE GENOMIC DNA]</scope>
    <source>
        <strain evidence="5">BP1-145</strain>
        <strain evidence="2">BP1-148</strain>
    </source>
</reference>
<proteinExistence type="predicted"/>
<name>A0A1H0IFY7_9BACT</name>
<feature type="transmembrane region" description="Helical" evidence="1">
    <location>
        <begin position="35"/>
        <end position="56"/>
    </location>
</feature>
<protein>
    <submittedName>
        <fullName evidence="3">Uncharacterized protein</fullName>
    </submittedName>
</protein>
<dbReference type="EMBL" id="FNIW01000014">
    <property type="protein sequence ID" value="SDO30256.1"/>
    <property type="molecule type" value="Genomic_DNA"/>
</dbReference>
<gene>
    <name evidence="3" type="ORF">SAMN04487900_11498</name>
    <name evidence="2" type="ORF">SAMN04487901_1146</name>
</gene>
<dbReference type="EMBL" id="FNCQ01000014">
    <property type="protein sequence ID" value="SDG97136.1"/>
    <property type="molecule type" value="Genomic_DNA"/>
</dbReference>
<evidence type="ECO:0000313" key="2">
    <source>
        <dbReference type="EMBL" id="SDG97136.1"/>
    </source>
</evidence>
<dbReference type="Proteomes" id="UP000199134">
    <property type="component" value="Unassembled WGS sequence"/>
</dbReference>
<accession>A0A1H0IFY7</accession>
<evidence type="ECO:0000313" key="3">
    <source>
        <dbReference type="EMBL" id="SDO30256.1"/>
    </source>
</evidence>
<organism evidence="3 5">
    <name type="scientific">Prevotella communis</name>
    <dbReference type="NCBI Taxonomy" id="2913614"/>
    <lineage>
        <taxon>Bacteria</taxon>
        <taxon>Pseudomonadati</taxon>
        <taxon>Bacteroidota</taxon>
        <taxon>Bacteroidia</taxon>
        <taxon>Bacteroidales</taxon>
        <taxon>Prevotellaceae</taxon>
        <taxon>Prevotella</taxon>
    </lineage>
</organism>
<evidence type="ECO:0000256" key="1">
    <source>
        <dbReference type="SAM" id="Phobius"/>
    </source>
</evidence>
<keyword evidence="1" id="KW-0472">Membrane</keyword>